<gene>
    <name evidence="1" type="ORF">J3495_13720</name>
</gene>
<dbReference type="AlphaFoldDB" id="A0A941AYA8"/>
<accession>A0A941AYA8</accession>
<reference evidence="1 2" key="1">
    <citation type="submission" date="2021-03" db="EMBL/GenBank/DDBJ databases">
        <title>Flavobacterium Flabelliformis Sp. Nov. And Flavobacterium Geliluteum Sp. Nov., Two Novel Multidrug Resistant Psychrophilic Species Isolated From Antarctica.</title>
        <authorList>
            <person name="Kralova S."/>
            <person name="Busse H.J."/>
            <person name="Bezdicek M."/>
            <person name="Nykrynova M."/>
            <person name="Kroupova E."/>
            <person name="Krsek D."/>
            <person name="Sedlacek I."/>
        </authorList>
    </citation>
    <scope>NUCLEOTIDE SEQUENCE [LARGE SCALE GENOMIC DNA]</scope>
    <source>
        <strain evidence="1 2">P7388</strain>
    </source>
</reference>
<dbReference type="EMBL" id="JAGFBV010000023">
    <property type="protein sequence ID" value="MBP4139136.1"/>
    <property type="molecule type" value="Genomic_DNA"/>
</dbReference>
<protein>
    <submittedName>
        <fullName evidence="1">Uncharacterized protein</fullName>
    </submittedName>
</protein>
<organism evidence="1 2">
    <name type="scientific">Flavobacterium geliluteum</name>
    <dbReference type="NCBI Taxonomy" id="2816120"/>
    <lineage>
        <taxon>Bacteria</taxon>
        <taxon>Pseudomonadati</taxon>
        <taxon>Bacteroidota</taxon>
        <taxon>Flavobacteriia</taxon>
        <taxon>Flavobacteriales</taxon>
        <taxon>Flavobacteriaceae</taxon>
        <taxon>Flavobacterium</taxon>
    </lineage>
</organism>
<dbReference type="RefSeq" id="WP_210667114.1">
    <property type="nucleotide sequence ID" value="NZ_JAGFBV010000023.1"/>
</dbReference>
<name>A0A941AYA8_9FLAO</name>
<evidence type="ECO:0000313" key="2">
    <source>
        <dbReference type="Proteomes" id="UP000675047"/>
    </source>
</evidence>
<sequence>MKKNKNFNKDQKLVKSTAQAKVALDMLLGNSQKNLESGISELGVATFTGT</sequence>
<evidence type="ECO:0000313" key="1">
    <source>
        <dbReference type="EMBL" id="MBP4139136.1"/>
    </source>
</evidence>
<comment type="caution">
    <text evidence="1">The sequence shown here is derived from an EMBL/GenBank/DDBJ whole genome shotgun (WGS) entry which is preliminary data.</text>
</comment>
<proteinExistence type="predicted"/>
<dbReference type="Proteomes" id="UP000675047">
    <property type="component" value="Unassembled WGS sequence"/>
</dbReference>
<keyword evidence="2" id="KW-1185">Reference proteome</keyword>